<comment type="function">
    <text evidence="7">The normal physiological role of the enzyme is unknown, but it is not essential for the viability of yeast cells. Has aminopeptidase activity, shortening substrate peptides sequentially by 1 amino acid. Has bleomycin hydrolase activity, which can protect the cell from the toxic effects of bleomycin. Has homocysteine-thiolactonase activity, protecting the cell against homocysteine toxicity. Acts as a repressor in the GAL4 regulatory system, but this does not require either the peptidase or nucleic acid-binding activities.</text>
</comment>
<dbReference type="GO" id="GO:0005739">
    <property type="term" value="C:mitochondrion"/>
    <property type="evidence" value="ECO:0007669"/>
    <property type="project" value="UniProtKB-SubCell"/>
</dbReference>
<reference evidence="12 13" key="1">
    <citation type="submission" date="2021-08" db="EMBL/GenBank/DDBJ databases">
        <title>Draft Genome Sequence of Phanerochaete sordida strain YK-624.</title>
        <authorList>
            <person name="Mori T."/>
            <person name="Dohra H."/>
            <person name="Suzuki T."/>
            <person name="Kawagishi H."/>
            <person name="Hirai H."/>
        </authorList>
    </citation>
    <scope>NUCLEOTIDE SEQUENCE [LARGE SCALE GENOMIC DNA]</scope>
    <source>
        <strain evidence="12 13">YK-624</strain>
    </source>
</reference>
<evidence type="ECO:0000256" key="11">
    <source>
        <dbReference type="SAM" id="MobiDB-lite"/>
    </source>
</evidence>
<keyword evidence="13" id="KW-1185">Reference proteome</keyword>
<dbReference type="GO" id="GO:0006508">
    <property type="term" value="P:proteolysis"/>
    <property type="evidence" value="ECO:0007669"/>
    <property type="project" value="UniProtKB-KW"/>
</dbReference>
<evidence type="ECO:0000256" key="4">
    <source>
        <dbReference type="ARBA" id="ARBA00022670"/>
    </source>
</evidence>
<comment type="function">
    <text evidence="9">Has aminopeptidase activity, shortening substrate peptides sequentially by 1 amino acid. Has bleomycin hydrolase activity, which can protect the cell from the toxic effects of bleomycin. Has homocysteine-thiolactonase activity, protecting the cell against homocysteine toxicity.</text>
</comment>
<dbReference type="PANTHER" id="PTHR10363">
    <property type="entry name" value="BLEOMYCIN HYDROLASE"/>
    <property type="match status" value="1"/>
</dbReference>
<feature type="active site" evidence="10">
    <location>
        <position position="112"/>
    </location>
</feature>
<evidence type="ECO:0000256" key="2">
    <source>
        <dbReference type="ARBA" id="ARBA00012465"/>
    </source>
</evidence>
<dbReference type="PANTHER" id="PTHR10363:SF2">
    <property type="entry name" value="BLEOMYCIN HYDROLASE"/>
    <property type="match status" value="1"/>
</dbReference>
<dbReference type="EC" id="3.4.22.40" evidence="2 9"/>
<keyword evidence="9" id="KW-0496">Mitochondrion</keyword>
<dbReference type="InterPro" id="IPR004134">
    <property type="entry name" value="Peptidase_C1B"/>
</dbReference>
<dbReference type="Gene3D" id="3.90.70.10">
    <property type="entry name" value="Cysteine proteinases"/>
    <property type="match status" value="1"/>
</dbReference>
<dbReference type="Pfam" id="PF03051">
    <property type="entry name" value="Peptidase_C1_2"/>
    <property type="match status" value="1"/>
</dbReference>
<dbReference type="EMBL" id="BPQB01000049">
    <property type="protein sequence ID" value="GJE95516.1"/>
    <property type="molecule type" value="Genomic_DNA"/>
</dbReference>
<dbReference type="InterPro" id="IPR038765">
    <property type="entry name" value="Papain-like_cys_pep_sf"/>
</dbReference>
<sequence>MGSAPSKPAAPEQDVSEKQSVRSLASSLATLRVSTPAPVSEDGTLGAGSLQQWEADVAADPRVELARTILNHADLKATLLNRGAVVADPHVFNTELPFKTGPITNQRSSGRCWLFATTNVLRYNVMKRFNLDDFQLSQSYLFFFDKLNKANYFLELMIEHADLPVDDRLINHLSSSGSLISDGGQWDMAVNLLETYGVVPQTVYPESYSSSLSSPLNALLKTKLREHALVLRALHDELKGAADAPNALRAKKEELMREVYTVMSAALGVPPLPGASGQSTKFVWEYYDKDGKPGRWEGTPQQFYDIAKGAYSPKDSFSLIHDPRNDFGKLYTVDKLGNIWGARPVLYVNTKIDDLKQAIVKMIRAGVPVFFGCDVGQSSERTLGIMDTRLFEFERAFNITLGLSKADRLRTGESAMTHAMVISGVHVDPASGKPVRYKVENSWGEDPGNKGYFLMTDEWFDQFVYQVVVPKALAPKELVKVFEGDERVVLPAWDPMGALA</sequence>
<dbReference type="Proteomes" id="UP000703269">
    <property type="component" value="Unassembled WGS sequence"/>
</dbReference>
<dbReference type="CDD" id="cd00585">
    <property type="entry name" value="Peptidase_C1B"/>
    <property type="match status" value="1"/>
</dbReference>
<evidence type="ECO:0000256" key="3">
    <source>
        <dbReference type="ARBA" id="ARBA00016900"/>
    </source>
</evidence>
<accession>A0A9P3LHG8</accession>
<dbReference type="PROSITE" id="PS00139">
    <property type="entry name" value="THIOL_PROTEASE_CYS"/>
    <property type="match status" value="1"/>
</dbReference>
<evidence type="ECO:0000256" key="7">
    <source>
        <dbReference type="ARBA" id="ARBA00025347"/>
    </source>
</evidence>
<comment type="subcellular location">
    <subcellularLocation>
        <location evidence="9">Mitochondrion</location>
    </subcellularLocation>
    <subcellularLocation>
        <location evidence="9">Cytoplasm</location>
    </subcellularLocation>
</comment>
<dbReference type="GO" id="GO:0009636">
    <property type="term" value="P:response to toxic substance"/>
    <property type="evidence" value="ECO:0007669"/>
    <property type="project" value="TreeGrafter"/>
</dbReference>
<gene>
    <name evidence="12" type="ORF">PsYK624_117010</name>
</gene>
<keyword evidence="5 9" id="KW-0378">Hydrolase</keyword>
<proteinExistence type="inferred from homology"/>
<keyword evidence="6 9" id="KW-0788">Thiol protease</keyword>
<evidence type="ECO:0000256" key="5">
    <source>
        <dbReference type="ARBA" id="ARBA00022801"/>
    </source>
</evidence>
<name>A0A9P3LHG8_9APHY</name>
<feature type="region of interest" description="Disordered" evidence="11">
    <location>
        <begin position="1"/>
        <end position="22"/>
    </location>
</feature>
<evidence type="ECO:0000256" key="1">
    <source>
        <dbReference type="ARBA" id="ARBA00000423"/>
    </source>
</evidence>
<feature type="active site" evidence="10">
    <location>
        <position position="418"/>
    </location>
</feature>
<dbReference type="SUPFAM" id="SSF54001">
    <property type="entry name" value="Cysteine proteinases"/>
    <property type="match status" value="1"/>
</dbReference>
<evidence type="ECO:0000256" key="10">
    <source>
        <dbReference type="PIRSR" id="PIRSR005700-1"/>
    </source>
</evidence>
<dbReference type="AlphaFoldDB" id="A0A9P3LHG8"/>
<evidence type="ECO:0000313" key="12">
    <source>
        <dbReference type="EMBL" id="GJE95516.1"/>
    </source>
</evidence>
<evidence type="ECO:0000256" key="9">
    <source>
        <dbReference type="PIRNR" id="PIRNR005700"/>
    </source>
</evidence>
<evidence type="ECO:0000256" key="6">
    <source>
        <dbReference type="ARBA" id="ARBA00022807"/>
    </source>
</evidence>
<dbReference type="InterPro" id="IPR000169">
    <property type="entry name" value="Pept_cys_AS"/>
</dbReference>
<dbReference type="OrthoDB" id="2666448at2759"/>
<keyword evidence="4 9" id="KW-0645">Protease</keyword>
<dbReference type="PIRSF" id="PIRSF005700">
    <property type="entry name" value="PepC"/>
    <property type="match status" value="1"/>
</dbReference>
<evidence type="ECO:0000313" key="13">
    <source>
        <dbReference type="Proteomes" id="UP000703269"/>
    </source>
</evidence>
<dbReference type="GO" id="GO:0004197">
    <property type="term" value="F:cysteine-type endopeptidase activity"/>
    <property type="evidence" value="ECO:0007669"/>
    <property type="project" value="UniProtKB-EC"/>
</dbReference>
<comment type="subunit">
    <text evidence="8">Homohexamer. Binds to nucleic acids. Binds single-stranded DNA and RNA with higher affinity than double-stranded DNA.</text>
</comment>
<comment type="caution">
    <text evidence="12">The sequence shown here is derived from an EMBL/GenBank/DDBJ whole genome shotgun (WGS) entry which is preliminary data.</text>
</comment>
<dbReference type="GO" id="GO:0043418">
    <property type="term" value="P:homocysteine catabolic process"/>
    <property type="evidence" value="ECO:0007669"/>
    <property type="project" value="TreeGrafter"/>
</dbReference>
<comment type="similarity">
    <text evidence="9">Belongs to the peptidase C1 family.</text>
</comment>
<organism evidence="12 13">
    <name type="scientific">Phanerochaete sordida</name>
    <dbReference type="NCBI Taxonomy" id="48140"/>
    <lineage>
        <taxon>Eukaryota</taxon>
        <taxon>Fungi</taxon>
        <taxon>Dikarya</taxon>
        <taxon>Basidiomycota</taxon>
        <taxon>Agaricomycotina</taxon>
        <taxon>Agaricomycetes</taxon>
        <taxon>Polyporales</taxon>
        <taxon>Phanerochaetaceae</taxon>
        <taxon>Phanerochaete</taxon>
    </lineage>
</organism>
<protein>
    <recommendedName>
        <fullName evidence="3 9">Cysteine proteinase 1, mitochondrial</fullName>
        <ecNumber evidence="2 9">3.4.22.40</ecNumber>
    </recommendedName>
</protein>
<evidence type="ECO:0000256" key="8">
    <source>
        <dbReference type="ARBA" id="ARBA00026080"/>
    </source>
</evidence>
<keyword evidence="9" id="KW-0963">Cytoplasm</keyword>
<comment type="catalytic activity">
    <reaction evidence="1 9">
        <text>Inactivates bleomycin B2 (a cytotoxic glycometallopeptide) by hydrolysis of a carboxyamide bond of beta-aminoalanine, but also shows general aminopeptidase activity. The specificity varies somewhat with source, but amino acid arylamides of Met, Leu and Ala are preferred.</text>
        <dbReference type="EC" id="3.4.22.40"/>
    </reaction>
</comment>
<dbReference type="GO" id="GO:0070005">
    <property type="term" value="F:cysteine-type aminopeptidase activity"/>
    <property type="evidence" value="ECO:0007669"/>
    <property type="project" value="InterPro"/>
</dbReference>
<feature type="active site" evidence="10">
    <location>
        <position position="441"/>
    </location>
</feature>